<evidence type="ECO:0008006" key="2">
    <source>
        <dbReference type="Google" id="ProtNLM"/>
    </source>
</evidence>
<dbReference type="AlphaFoldDB" id="A0AAU8HSN8"/>
<proteinExistence type="predicted"/>
<dbReference type="EMBL" id="CP159485">
    <property type="protein sequence ID" value="XCI28335.1"/>
    <property type="molecule type" value="Genomic_DNA"/>
</dbReference>
<gene>
    <name evidence="1" type="ORF">PRVXH_002290</name>
</gene>
<reference evidence="1" key="2">
    <citation type="submission" date="2024-06" db="EMBL/GenBank/DDBJ databases">
        <authorList>
            <person name="Petrova K.O."/>
            <person name="Toshchakov S.V."/>
            <person name="Boltjanskaja Y.V."/>
            <person name="Kevbrin V.V."/>
        </authorList>
    </citation>
    <scope>NUCLEOTIDE SEQUENCE</scope>
    <source>
        <strain evidence="1">Z-710</strain>
    </source>
</reference>
<accession>A0AAU8HSN8</accession>
<organism evidence="1">
    <name type="scientific">Proteinivorax hydrogeniformans</name>
    <dbReference type="NCBI Taxonomy" id="1826727"/>
    <lineage>
        <taxon>Bacteria</taxon>
        <taxon>Bacillati</taxon>
        <taxon>Bacillota</taxon>
        <taxon>Clostridia</taxon>
        <taxon>Eubacteriales</taxon>
        <taxon>Proteinivoracaceae</taxon>
        <taxon>Proteinivorax</taxon>
    </lineage>
</organism>
<reference evidence="1" key="1">
    <citation type="journal article" date="2018" name="Antonie Van Leeuwenhoek">
        <title>Proteinivorax hydrogeniformans sp. nov., an anaerobic, haloalkaliphilic bacterium fermenting proteinaceous compounds with high hydrogen production.</title>
        <authorList>
            <person name="Boltyanskaya Y."/>
            <person name="Detkova E."/>
            <person name="Pimenov N."/>
            <person name="Kevbrin V."/>
        </authorList>
    </citation>
    <scope>NUCLEOTIDE SEQUENCE</scope>
    <source>
        <strain evidence="1">Z-710</strain>
    </source>
</reference>
<sequence>MGAKERARAKMNKTILSALSSLSAPVAFQTYSGNAETYITFFTYLDKTEIYADDDELITGQYIQLDIWSKGDYTELVKEVHQNMKHTGFTKLNFYDLYEKDLKIYHKVMRYKLEKEEN</sequence>
<evidence type="ECO:0000313" key="1">
    <source>
        <dbReference type="EMBL" id="XCI28335.1"/>
    </source>
</evidence>
<protein>
    <recommendedName>
        <fullName evidence="2">Prohead protease</fullName>
    </recommendedName>
</protein>
<dbReference type="RefSeq" id="WP_353892903.1">
    <property type="nucleotide sequence ID" value="NZ_CP159485.1"/>
</dbReference>
<name>A0AAU8HSN8_9FIRM</name>